<dbReference type="GO" id="GO:0000724">
    <property type="term" value="P:double-strand break repair via homologous recombination"/>
    <property type="evidence" value="ECO:0007669"/>
    <property type="project" value="TreeGrafter"/>
</dbReference>
<dbReference type="OrthoDB" id="25571at2759"/>
<protein>
    <submittedName>
        <fullName evidence="9">Single-stranded DNA-binding replication protein A (RPA), medium (30 kD) subunit</fullName>
    </submittedName>
</protein>
<dbReference type="AlphaFoldDB" id="A0A0P1BAS2"/>
<feature type="compositionally biased region" description="Polar residues" evidence="6">
    <location>
        <begin position="30"/>
        <end position="42"/>
    </location>
</feature>
<dbReference type="InterPro" id="IPR014646">
    <property type="entry name" value="Rfa2/RPA32"/>
</dbReference>
<dbReference type="GO" id="GO:0003697">
    <property type="term" value="F:single-stranded DNA binding"/>
    <property type="evidence" value="ECO:0007669"/>
    <property type="project" value="TreeGrafter"/>
</dbReference>
<dbReference type="InterPro" id="IPR036388">
    <property type="entry name" value="WH-like_DNA-bd_sf"/>
</dbReference>
<dbReference type="Pfam" id="PF01336">
    <property type="entry name" value="tRNA_anti-codon"/>
    <property type="match status" value="1"/>
</dbReference>
<evidence type="ECO:0000259" key="8">
    <source>
        <dbReference type="Pfam" id="PF08784"/>
    </source>
</evidence>
<keyword evidence="3" id="KW-0235">DNA replication</keyword>
<dbReference type="InterPro" id="IPR036390">
    <property type="entry name" value="WH_DNA-bd_sf"/>
</dbReference>
<reference evidence="9 10" key="1">
    <citation type="submission" date="2014-09" db="EMBL/GenBank/DDBJ databases">
        <authorList>
            <person name="Magalhaes I.L.F."/>
            <person name="Oliveira U."/>
            <person name="Santos F.R."/>
            <person name="Vidigal T.H.D.A."/>
            <person name="Brescovit A.D."/>
            <person name="Santos A.J."/>
        </authorList>
    </citation>
    <scope>NUCLEOTIDE SEQUENCE [LARGE SCALE GENOMIC DNA]</scope>
</reference>
<evidence type="ECO:0000259" key="7">
    <source>
        <dbReference type="Pfam" id="PF01336"/>
    </source>
</evidence>
<evidence type="ECO:0000256" key="4">
    <source>
        <dbReference type="ARBA" id="ARBA00023125"/>
    </source>
</evidence>
<dbReference type="PIRSF" id="PIRSF036949">
    <property type="entry name" value="RPA32"/>
    <property type="match status" value="1"/>
</dbReference>
<evidence type="ECO:0000313" key="9">
    <source>
        <dbReference type="EMBL" id="CEH12728.1"/>
    </source>
</evidence>
<dbReference type="EMBL" id="CCYA01000181">
    <property type="protein sequence ID" value="CEH12728.1"/>
    <property type="molecule type" value="Genomic_DNA"/>
</dbReference>
<dbReference type="GO" id="GO:0006260">
    <property type="term" value="P:DNA replication"/>
    <property type="evidence" value="ECO:0007669"/>
    <property type="project" value="UniProtKB-KW"/>
</dbReference>
<dbReference type="SUPFAM" id="SSF50249">
    <property type="entry name" value="Nucleic acid-binding proteins"/>
    <property type="match status" value="1"/>
</dbReference>
<evidence type="ECO:0000256" key="2">
    <source>
        <dbReference type="ARBA" id="ARBA00007815"/>
    </source>
</evidence>
<keyword evidence="10" id="KW-1185">Reference proteome</keyword>
<name>A0A0P1BAS2_9BASI</name>
<dbReference type="GO" id="GO:0000781">
    <property type="term" value="C:chromosome, telomeric region"/>
    <property type="evidence" value="ECO:0007669"/>
    <property type="project" value="TreeGrafter"/>
</dbReference>
<sequence>MSGFGGGNPYGANYQTGGGGGGGGFMAGSQGDSPSTKKSGANSLRPVTIRQVLNAEQSHMDADFLVDGVEVGQLTFVGVIRKVAAFPTNVSYDIEDGTGAIEVRQWLEGSDESENKSNDIRENVYVRVLGTIKTFQNKRSISAGHIRPITNFNEVLFHKLEAIYVHLQSVRSTGAGGAIKSNGAGNTEASGVNEDKYTHIGDPLQRKIFAHVRELSTLEEGSGVAITTVARRIKAYSEEQVREAVDTLVLDGYLYTAEDDEHVLAT</sequence>
<dbReference type="CDD" id="cd04478">
    <property type="entry name" value="RPA2_DBD_D"/>
    <property type="match status" value="1"/>
</dbReference>
<dbReference type="InterPro" id="IPR012340">
    <property type="entry name" value="NA-bd_OB-fold"/>
</dbReference>
<accession>A0A0P1BAS2</accession>
<keyword evidence="4 9" id="KW-0238">DNA-binding</keyword>
<dbReference type="GO" id="GO:0006289">
    <property type="term" value="P:nucleotide-excision repair"/>
    <property type="evidence" value="ECO:0007669"/>
    <property type="project" value="TreeGrafter"/>
</dbReference>
<evidence type="ECO:0000256" key="1">
    <source>
        <dbReference type="ARBA" id="ARBA00004123"/>
    </source>
</evidence>
<keyword evidence="5" id="KW-0539">Nucleus</keyword>
<dbReference type="GO" id="GO:0035861">
    <property type="term" value="C:site of double-strand break"/>
    <property type="evidence" value="ECO:0007669"/>
    <property type="project" value="TreeGrafter"/>
</dbReference>
<dbReference type="InterPro" id="IPR040260">
    <property type="entry name" value="RFA2-like"/>
</dbReference>
<feature type="domain" description="Replication protein A C-terminal" evidence="8">
    <location>
        <begin position="176"/>
        <end position="261"/>
    </location>
</feature>
<dbReference type="InterPro" id="IPR004365">
    <property type="entry name" value="NA-bd_OB_tRNA"/>
</dbReference>
<feature type="region of interest" description="Disordered" evidence="6">
    <location>
        <begin position="23"/>
        <end position="43"/>
    </location>
</feature>
<evidence type="ECO:0000256" key="6">
    <source>
        <dbReference type="SAM" id="MobiDB-lite"/>
    </source>
</evidence>
<dbReference type="Proteomes" id="UP000054845">
    <property type="component" value="Unassembled WGS sequence"/>
</dbReference>
<feature type="domain" description="OB" evidence="7">
    <location>
        <begin position="75"/>
        <end position="149"/>
    </location>
</feature>
<dbReference type="SUPFAM" id="SSF46785">
    <property type="entry name" value="Winged helix' DNA-binding domain"/>
    <property type="match status" value="1"/>
</dbReference>
<evidence type="ECO:0000313" key="10">
    <source>
        <dbReference type="Proteomes" id="UP000054845"/>
    </source>
</evidence>
<dbReference type="Gene3D" id="1.10.10.10">
    <property type="entry name" value="Winged helix-like DNA-binding domain superfamily/Winged helix DNA-binding domain"/>
    <property type="match status" value="1"/>
</dbReference>
<dbReference type="PANTHER" id="PTHR13989">
    <property type="entry name" value="REPLICATION PROTEIN A-RELATED"/>
    <property type="match status" value="1"/>
</dbReference>
<evidence type="ECO:0000256" key="3">
    <source>
        <dbReference type="ARBA" id="ARBA00022705"/>
    </source>
</evidence>
<organism evidence="9 10">
    <name type="scientific">Ceraceosorus bombacis</name>
    <dbReference type="NCBI Taxonomy" id="401625"/>
    <lineage>
        <taxon>Eukaryota</taxon>
        <taxon>Fungi</taxon>
        <taxon>Dikarya</taxon>
        <taxon>Basidiomycota</taxon>
        <taxon>Ustilaginomycotina</taxon>
        <taxon>Exobasidiomycetes</taxon>
        <taxon>Ceraceosorales</taxon>
        <taxon>Ceraceosoraceae</taxon>
        <taxon>Ceraceosorus</taxon>
    </lineage>
</organism>
<dbReference type="InterPro" id="IPR014892">
    <property type="entry name" value="RPA_C"/>
</dbReference>
<dbReference type="GO" id="GO:0005662">
    <property type="term" value="C:DNA replication factor A complex"/>
    <property type="evidence" value="ECO:0007669"/>
    <property type="project" value="TreeGrafter"/>
</dbReference>
<comment type="subcellular location">
    <subcellularLocation>
        <location evidence="1">Nucleus</location>
    </subcellularLocation>
</comment>
<comment type="similarity">
    <text evidence="2">Belongs to the replication factor A protein 2 family.</text>
</comment>
<proteinExistence type="inferred from homology"/>
<dbReference type="STRING" id="401625.A0A0P1BAS2"/>
<dbReference type="Gene3D" id="2.40.50.140">
    <property type="entry name" value="Nucleic acid-binding proteins"/>
    <property type="match status" value="1"/>
</dbReference>
<dbReference type="PANTHER" id="PTHR13989:SF16">
    <property type="entry name" value="REPLICATION PROTEIN A2"/>
    <property type="match status" value="1"/>
</dbReference>
<evidence type="ECO:0000256" key="5">
    <source>
        <dbReference type="ARBA" id="ARBA00023242"/>
    </source>
</evidence>
<dbReference type="Pfam" id="PF08784">
    <property type="entry name" value="RPA_C"/>
    <property type="match status" value="1"/>
</dbReference>